<dbReference type="Proteomes" id="UP001162044">
    <property type="component" value="Unassembled WGS sequence"/>
</dbReference>
<dbReference type="OrthoDB" id="8778495at2"/>
<gene>
    <name evidence="2" type="ORF">NCTC11801_02506</name>
    <name evidence="1" type="ORF">QDQ51_02275</name>
</gene>
<protein>
    <submittedName>
        <fullName evidence="1">Uncharacterized protein</fullName>
    </submittedName>
</protein>
<sequence>MKKHPNKHVQAAIEYAIENGWVWVTAGNSSHTFCKLRCGNAVGEHKTHMMSVWSTPKVMEVHAKQIIRKVNHCIALLG</sequence>
<dbReference type="Proteomes" id="UP000254208">
    <property type="component" value="Unassembled WGS sequence"/>
</dbReference>
<dbReference type="RefSeq" id="WP_004255083.1">
    <property type="nucleotide sequence ID" value="NZ_ABEXOA020000015.1"/>
</dbReference>
<organism evidence="1 4">
    <name type="scientific">Providencia rettgeri</name>
    <dbReference type="NCBI Taxonomy" id="587"/>
    <lineage>
        <taxon>Bacteria</taxon>
        <taxon>Pseudomonadati</taxon>
        <taxon>Pseudomonadota</taxon>
        <taxon>Gammaproteobacteria</taxon>
        <taxon>Enterobacterales</taxon>
        <taxon>Morganellaceae</taxon>
        <taxon>Providencia</taxon>
    </lineage>
</organism>
<reference evidence="2 3" key="1">
    <citation type="submission" date="2018-06" db="EMBL/GenBank/DDBJ databases">
        <authorList>
            <consortium name="Pathogen Informatics"/>
            <person name="Doyle S."/>
        </authorList>
    </citation>
    <scope>NUCLEOTIDE SEQUENCE [LARGE SCALE GENOMIC DNA]</scope>
    <source>
        <strain evidence="2 3">NCTC11801</strain>
    </source>
</reference>
<evidence type="ECO:0000313" key="4">
    <source>
        <dbReference type="Proteomes" id="UP001162044"/>
    </source>
</evidence>
<evidence type="ECO:0000313" key="1">
    <source>
        <dbReference type="EMBL" id="MDH2304244.1"/>
    </source>
</evidence>
<dbReference type="InterPro" id="IPR036385">
    <property type="entry name" value="RuBisCO_ssu_sf"/>
</dbReference>
<accession>A0A1B8SRL7</accession>
<reference evidence="1" key="2">
    <citation type="submission" date="2023-04" db="EMBL/GenBank/DDBJ databases">
        <authorList>
            <person name="Li W."/>
        </authorList>
    </citation>
    <scope>NUCLEOTIDE SEQUENCE</scope>
    <source>
        <strain evidence="1">QITACRE101</strain>
    </source>
</reference>
<reference evidence="1" key="3">
    <citation type="submission" date="2023-10" db="EMBL/GenBank/DDBJ databases">
        <title>Analysis of Resistance Genes of Carbapenem-resistant Providencia rettgeri.</title>
        <authorList>
            <person name="Liu M."/>
        </authorList>
    </citation>
    <scope>NUCLEOTIDE SEQUENCE</scope>
    <source>
        <strain evidence="1">QITACRE101</strain>
    </source>
</reference>
<dbReference type="AlphaFoldDB" id="A0A1B8SRL7"/>
<dbReference type="GeneID" id="93673367"/>
<evidence type="ECO:0000313" key="3">
    <source>
        <dbReference type="Proteomes" id="UP000254208"/>
    </source>
</evidence>
<dbReference type="EMBL" id="UGTZ01000001">
    <property type="protein sequence ID" value="SUC31555.1"/>
    <property type="molecule type" value="Genomic_DNA"/>
</dbReference>
<dbReference type="EMBL" id="JARVQW010000001">
    <property type="protein sequence ID" value="MDH2304244.1"/>
    <property type="molecule type" value="Genomic_DNA"/>
</dbReference>
<evidence type="ECO:0000313" key="2">
    <source>
        <dbReference type="EMBL" id="SUC31555.1"/>
    </source>
</evidence>
<dbReference type="Gene3D" id="3.30.190.10">
    <property type="entry name" value="Ribulose bisphosphate carboxylase, small subunit"/>
    <property type="match status" value="1"/>
</dbReference>
<name>A0A1B8SRL7_PRORE</name>
<proteinExistence type="predicted"/>